<comment type="caution">
    <text evidence="3">The sequence shown here is derived from an EMBL/GenBank/DDBJ whole genome shotgun (WGS) entry which is preliminary data.</text>
</comment>
<organism evidence="3 4">
    <name type="scientific">Triplophysa rosa</name>
    <name type="common">Cave loach</name>
    <dbReference type="NCBI Taxonomy" id="992332"/>
    <lineage>
        <taxon>Eukaryota</taxon>
        <taxon>Metazoa</taxon>
        <taxon>Chordata</taxon>
        <taxon>Craniata</taxon>
        <taxon>Vertebrata</taxon>
        <taxon>Euteleostomi</taxon>
        <taxon>Actinopterygii</taxon>
        <taxon>Neopterygii</taxon>
        <taxon>Teleostei</taxon>
        <taxon>Ostariophysi</taxon>
        <taxon>Cypriniformes</taxon>
        <taxon>Nemacheilidae</taxon>
        <taxon>Triplophysa</taxon>
    </lineage>
</organism>
<evidence type="ECO:0000313" key="3">
    <source>
        <dbReference type="EMBL" id="KAI7790946.1"/>
    </source>
</evidence>
<sequence>MRLREEANSIHSKLIRWMVDLLLLMVPVHSDDQASLPSPELNIIVDVSAEKLDKDASIISEKLDNLSKYITSSCQAIVEEEILKTSTHHDTENELHQLAKLQKECSEWVESCRVLLLDINGSPLEMQLSVPQSVSEITLEDASVDSLLDQELEVPTETKKDEEEPLVTKDISGHHLSPRADEYGEDQGVKAKDGLVIKLIGYDGNITEQILGEDTVQLTGTDDLVVSPHTENAQEAFTALETVRFLQQELLEVEARAVTAEVRALKAEEDLQVALDKIQDLEKQLQARPNAENKLNKKTGPPKTPSTPAVSSEPKTHQKAESSPKNTKGTKRH</sequence>
<feature type="region of interest" description="Disordered" evidence="1">
    <location>
        <begin position="285"/>
        <end position="333"/>
    </location>
</feature>
<keyword evidence="4" id="KW-1185">Reference proteome</keyword>
<reference evidence="3" key="1">
    <citation type="submission" date="2021-02" db="EMBL/GenBank/DDBJ databases">
        <title>Comparative genomics reveals that relaxation of natural selection precedes convergent phenotypic evolution of cavefish.</title>
        <authorList>
            <person name="Peng Z."/>
        </authorList>
    </citation>
    <scope>NUCLEOTIDE SEQUENCE</scope>
    <source>
        <tissue evidence="3">Muscle</tissue>
    </source>
</reference>
<dbReference type="AlphaFoldDB" id="A0A9W7T629"/>
<gene>
    <name evidence="3" type="ORF">IRJ41_005315</name>
</gene>
<evidence type="ECO:0000256" key="2">
    <source>
        <dbReference type="SAM" id="SignalP"/>
    </source>
</evidence>
<evidence type="ECO:0000256" key="1">
    <source>
        <dbReference type="SAM" id="MobiDB-lite"/>
    </source>
</evidence>
<dbReference type="PANTHER" id="PTHR23052:SF1">
    <property type="entry name" value="AXONEMAL DYNEIN LIGHT CHAIN DOMAIN-CONTAINING PROTEIN 1"/>
    <property type="match status" value="1"/>
</dbReference>
<protein>
    <submittedName>
        <fullName evidence="3">Axonemal dynein light chain domain-containing protein 1</fullName>
    </submittedName>
</protein>
<dbReference type="Proteomes" id="UP001059041">
    <property type="component" value="Linkage Group LG25"/>
</dbReference>
<proteinExistence type="predicted"/>
<dbReference type="PANTHER" id="PTHR23052">
    <property type="entry name" value="AXONEMAL DYNEIN LIGHT CHAIN DOMAIN-CONTAINING PROTEIN 1"/>
    <property type="match status" value="1"/>
</dbReference>
<dbReference type="EMBL" id="JAFHDT010000025">
    <property type="protein sequence ID" value="KAI7790946.1"/>
    <property type="molecule type" value="Genomic_DNA"/>
</dbReference>
<accession>A0A9W7T629</accession>
<feature type="chain" id="PRO_5040919294" evidence="2">
    <location>
        <begin position="31"/>
        <end position="333"/>
    </location>
</feature>
<feature type="signal peptide" evidence="2">
    <location>
        <begin position="1"/>
        <end position="30"/>
    </location>
</feature>
<dbReference type="InterPro" id="IPR052845">
    <property type="entry name" value="Axonemal_dynein_LC_domain"/>
</dbReference>
<keyword evidence="2" id="KW-0732">Signal</keyword>
<evidence type="ECO:0000313" key="4">
    <source>
        <dbReference type="Proteomes" id="UP001059041"/>
    </source>
</evidence>
<name>A0A9W7T629_TRIRA</name>